<dbReference type="EMBL" id="CP106753">
    <property type="protein sequence ID" value="UXY16637.1"/>
    <property type="molecule type" value="Genomic_DNA"/>
</dbReference>
<evidence type="ECO:0000259" key="1">
    <source>
        <dbReference type="Pfam" id="PF20075"/>
    </source>
</evidence>
<name>A0ABY6DRI7_9NEIS</name>
<keyword evidence="3" id="KW-1185">Reference proteome</keyword>
<dbReference type="RefSeq" id="WP_263126019.1">
    <property type="nucleotide sequence ID" value="NZ_CP106753.1"/>
</dbReference>
<feature type="domain" description="DUF6471" evidence="1">
    <location>
        <begin position="21"/>
        <end position="84"/>
    </location>
</feature>
<dbReference type="InterPro" id="IPR045526">
    <property type="entry name" value="DUF6471"/>
</dbReference>
<organism evidence="2 3">
    <name type="scientific">Chitiniphilus purpureus</name>
    <dbReference type="NCBI Taxonomy" id="2981137"/>
    <lineage>
        <taxon>Bacteria</taxon>
        <taxon>Pseudomonadati</taxon>
        <taxon>Pseudomonadota</taxon>
        <taxon>Betaproteobacteria</taxon>
        <taxon>Neisseriales</taxon>
        <taxon>Chitinibacteraceae</taxon>
        <taxon>Chitiniphilus</taxon>
    </lineage>
</organism>
<dbReference type="Proteomes" id="UP001061302">
    <property type="component" value="Chromosome"/>
</dbReference>
<gene>
    <name evidence="2" type="ORF">N8I74_06355</name>
</gene>
<dbReference type="Pfam" id="PF20075">
    <property type="entry name" value="DUF6471"/>
    <property type="match status" value="1"/>
</dbReference>
<reference evidence="2" key="1">
    <citation type="submission" date="2022-10" db="EMBL/GenBank/DDBJ databases">
        <title>Chitiniphilus purpureus sp. nov., a novel chitin-degrading bacterium isolated from crawfish pond sediment.</title>
        <authorList>
            <person name="Li K."/>
        </authorList>
    </citation>
    <scope>NUCLEOTIDE SEQUENCE</scope>
    <source>
        <strain evidence="2">CD1</strain>
    </source>
</reference>
<protein>
    <submittedName>
        <fullName evidence="2">DUF6471 domain-containing protein</fullName>
    </submittedName>
</protein>
<accession>A0ABY6DRI7</accession>
<proteinExistence type="predicted"/>
<evidence type="ECO:0000313" key="3">
    <source>
        <dbReference type="Proteomes" id="UP001061302"/>
    </source>
</evidence>
<sequence>MEEPQESVSNEKKQRQIAKEWEQHAKRILKAELVLSGMTYPVLAKKLAAMGVTDSPAAIANRISRGKFSFAFFLQCMAAMEVAEIRLKENRLSGPWSSLG</sequence>
<evidence type="ECO:0000313" key="2">
    <source>
        <dbReference type="EMBL" id="UXY16637.1"/>
    </source>
</evidence>